<evidence type="ECO:0000256" key="3">
    <source>
        <dbReference type="ARBA" id="ARBA00023027"/>
    </source>
</evidence>
<dbReference type="InterPro" id="IPR016162">
    <property type="entry name" value="Ald_DH_N"/>
</dbReference>
<dbReference type="RefSeq" id="WP_323580998.1">
    <property type="nucleotide sequence ID" value="NZ_JAYGOJ010000183.1"/>
</dbReference>
<sequence>MDTTVTPASPDKFSLPEQLHRLRQASQATPMPDLASRRARLDALKQGLLRHKQAMCQALARDYGQRSDYDSLIADVLPCVMQINYTLKRLKGWMKPERRHSGLLLAPARVEVHYQPLGVVGIMVPWNFPVMLSLGPLIGALAAGNRAMIKLSEFTPHTNAVLRILLDEALGSDEVVVIEGDAGIAAAFSALPFDHLIFTGSTAVGRLVMAAAAPQLTPLTLELGGKSPCLIAPDMPLALAVERMIFGKSLNAGQICVAPDYVLLPRGQEQAFIEAYQAHFRRLYPKGLESPDYGAIINAPQYERLTAWLEEARQAGAQIHPCVTPARDDATRKLVPHLLTEVPGHCQVMQQEIFGPLLPLVPYDDIEEALAYV</sequence>
<evidence type="ECO:0000256" key="2">
    <source>
        <dbReference type="ARBA" id="ARBA00023002"/>
    </source>
</evidence>
<organism evidence="7 8">
    <name type="scientific">Aeromonas caviae</name>
    <name type="common">Aeromonas punctata</name>
    <dbReference type="NCBI Taxonomy" id="648"/>
    <lineage>
        <taxon>Bacteria</taxon>
        <taxon>Pseudomonadati</taxon>
        <taxon>Pseudomonadota</taxon>
        <taxon>Gammaproteobacteria</taxon>
        <taxon>Aeromonadales</taxon>
        <taxon>Aeromonadaceae</taxon>
        <taxon>Aeromonas</taxon>
    </lineage>
</organism>
<evidence type="ECO:0000256" key="4">
    <source>
        <dbReference type="PROSITE-ProRule" id="PRU10007"/>
    </source>
</evidence>
<keyword evidence="8" id="KW-1185">Reference proteome</keyword>
<comment type="caution">
    <text evidence="7">The sequence shown here is derived from an EMBL/GenBank/DDBJ whole genome shotgun (WGS) entry which is preliminary data.</text>
</comment>
<feature type="active site" evidence="4">
    <location>
        <position position="222"/>
    </location>
</feature>
<dbReference type="InterPro" id="IPR012394">
    <property type="entry name" value="Aldehyde_DH_NAD(P)"/>
</dbReference>
<keyword evidence="3" id="KW-0520">NAD</keyword>
<dbReference type="Pfam" id="PF00171">
    <property type="entry name" value="Aldedh"/>
    <property type="match status" value="1"/>
</dbReference>
<comment type="similarity">
    <text evidence="1 5">Belongs to the aldehyde dehydrogenase family.</text>
</comment>
<evidence type="ECO:0000313" key="8">
    <source>
        <dbReference type="Proteomes" id="UP001304847"/>
    </source>
</evidence>
<proteinExistence type="inferred from homology"/>
<reference evidence="7 8" key="1">
    <citation type="submission" date="2023-12" db="EMBL/GenBank/DDBJ databases">
        <title>Characterization of antibiotic resistance in Aeromonas spp. in hospital effluent.</title>
        <authorList>
            <person name="Negoseki B.R.S."/>
            <person name="Krul D."/>
            <person name="Siqueira A.C."/>
            <person name="Almeida M."/>
            <person name="Mesa D."/>
            <person name="Conte D."/>
            <person name="Dalla-Costa L.M."/>
        </authorList>
    </citation>
    <scope>NUCLEOTIDE SEQUENCE [LARGE SCALE GENOMIC DNA]</scope>
    <source>
        <strain evidence="7 8">36v</strain>
    </source>
</reference>
<dbReference type="Proteomes" id="UP001304847">
    <property type="component" value="Unassembled WGS sequence"/>
</dbReference>
<dbReference type="EMBL" id="JAYGOJ010000183">
    <property type="protein sequence ID" value="MEA9438245.1"/>
    <property type="molecule type" value="Genomic_DNA"/>
</dbReference>
<evidence type="ECO:0000259" key="6">
    <source>
        <dbReference type="Pfam" id="PF00171"/>
    </source>
</evidence>
<feature type="domain" description="Aldehyde dehydrogenase" evidence="6">
    <location>
        <begin position="33"/>
        <end position="371"/>
    </location>
</feature>
<accession>A0ABU5WBM1</accession>
<dbReference type="Gene3D" id="3.40.309.10">
    <property type="entry name" value="Aldehyde Dehydrogenase, Chain A, domain 2"/>
    <property type="match status" value="1"/>
</dbReference>
<dbReference type="InterPro" id="IPR016161">
    <property type="entry name" value="Ald_DH/histidinol_DH"/>
</dbReference>
<evidence type="ECO:0000256" key="1">
    <source>
        <dbReference type="ARBA" id="ARBA00009986"/>
    </source>
</evidence>
<dbReference type="PANTHER" id="PTHR43570:SF20">
    <property type="entry name" value="ALDEHYDE DEHYDROGENASE ALDX-RELATED"/>
    <property type="match status" value="1"/>
</dbReference>
<dbReference type="Gene3D" id="3.40.605.10">
    <property type="entry name" value="Aldehyde Dehydrogenase, Chain A, domain 1"/>
    <property type="match status" value="1"/>
</dbReference>
<dbReference type="InterPro" id="IPR029510">
    <property type="entry name" value="Ald_DH_CS_GLU"/>
</dbReference>
<name>A0ABU5WBM1_AERCA</name>
<feature type="non-terminal residue" evidence="7">
    <location>
        <position position="373"/>
    </location>
</feature>
<dbReference type="SUPFAM" id="SSF53720">
    <property type="entry name" value="ALDH-like"/>
    <property type="match status" value="1"/>
</dbReference>
<dbReference type="InterPro" id="IPR015590">
    <property type="entry name" value="Aldehyde_DH_dom"/>
</dbReference>
<evidence type="ECO:0000313" key="7">
    <source>
        <dbReference type="EMBL" id="MEA9438245.1"/>
    </source>
</evidence>
<evidence type="ECO:0000256" key="5">
    <source>
        <dbReference type="RuleBase" id="RU003345"/>
    </source>
</evidence>
<gene>
    <name evidence="7" type="ORF">VCX44_21165</name>
</gene>
<dbReference type="PANTHER" id="PTHR43570">
    <property type="entry name" value="ALDEHYDE DEHYDROGENASE"/>
    <property type="match status" value="1"/>
</dbReference>
<dbReference type="InterPro" id="IPR016163">
    <property type="entry name" value="Ald_DH_C"/>
</dbReference>
<keyword evidence="2 5" id="KW-0560">Oxidoreductase</keyword>
<protein>
    <submittedName>
        <fullName evidence="7">Aldehyde dehydrogenase family protein</fullName>
    </submittedName>
</protein>
<dbReference type="PROSITE" id="PS00687">
    <property type="entry name" value="ALDEHYDE_DEHYDR_GLU"/>
    <property type="match status" value="1"/>
</dbReference>